<sequence>MLNKGKKIISQKKIKNSKTTLKAKLEENNFLDIFVKIVFYFLNTIKKEKNCKKNI</sequence>
<organism evidence="1 2">
    <name type="scientific">Caminibacter mediatlanticus TB-2</name>
    <dbReference type="NCBI Taxonomy" id="391592"/>
    <lineage>
        <taxon>Bacteria</taxon>
        <taxon>Pseudomonadati</taxon>
        <taxon>Campylobacterota</taxon>
        <taxon>Epsilonproteobacteria</taxon>
        <taxon>Nautiliales</taxon>
        <taxon>Nautiliaceae</taxon>
        <taxon>Caminibacter</taxon>
    </lineage>
</organism>
<evidence type="ECO:0000313" key="1">
    <source>
        <dbReference type="EMBL" id="EDM23814.1"/>
    </source>
</evidence>
<dbReference type="AlphaFoldDB" id="A0AAI9AHY2"/>
<dbReference type="EMBL" id="ABCJ01000003">
    <property type="protein sequence ID" value="EDM23814.1"/>
    <property type="molecule type" value="Genomic_DNA"/>
</dbReference>
<protein>
    <submittedName>
        <fullName evidence="1">Uncharacterized protein</fullName>
    </submittedName>
</protein>
<name>A0AAI9AHY2_9BACT</name>
<reference evidence="1 2" key="1">
    <citation type="journal article" date="2011" name="Stand. Genomic Sci.">
        <title>Draft genome sequence of Caminibacter mediatlanticus strain TB-2, an epsilonproteobacterium isolated from a deep-sea hydrothermal vent.</title>
        <authorList>
            <person name="Giovannelli D."/>
            <person name="Ferriera S."/>
            <person name="Johnson J."/>
            <person name="Kravitz S."/>
            <person name="Perez-Rodriguez I."/>
            <person name="Ricci J."/>
            <person name="O'Brien C."/>
            <person name="Voordeckers J.W."/>
            <person name="Bini E."/>
            <person name="Vetriani C."/>
        </authorList>
    </citation>
    <scope>NUCLEOTIDE SEQUENCE [LARGE SCALE GENOMIC DNA]</scope>
    <source>
        <strain evidence="1 2">TB-2</strain>
    </source>
</reference>
<dbReference type="Proteomes" id="UP000003288">
    <property type="component" value="Unassembled WGS sequence"/>
</dbReference>
<comment type="caution">
    <text evidence="1">The sequence shown here is derived from an EMBL/GenBank/DDBJ whole genome shotgun (WGS) entry which is preliminary data.</text>
</comment>
<proteinExistence type="predicted"/>
<gene>
    <name evidence="1" type="ORF">CMTB2_01064</name>
</gene>
<accession>A0AAI9AHY2</accession>
<evidence type="ECO:0000313" key="2">
    <source>
        <dbReference type="Proteomes" id="UP000003288"/>
    </source>
</evidence>